<keyword evidence="9" id="KW-0460">Magnesium</keyword>
<feature type="binding site" evidence="9">
    <location>
        <position position="197"/>
    </location>
    <ligand>
        <name>NADPH</name>
        <dbReference type="ChEBI" id="CHEBI:57783"/>
    </ligand>
</feature>
<evidence type="ECO:0000256" key="8">
    <source>
        <dbReference type="ARBA" id="ARBA00048543"/>
    </source>
</evidence>
<feature type="domain" description="1-deoxy-D-xylulose 5-phosphate reductoisomerase N-terminal" evidence="10">
    <location>
        <begin position="4"/>
        <end position="127"/>
    </location>
</feature>
<evidence type="ECO:0000259" key="11">
    <source>
        <dbReference type="Pfam" id="PF08436"/>
    </source>
</evidence>
<dbReference type="Proteomes" id="UP000885826">
    <property type="component" value="Unassembled WGS sequence"/>
</dbReference>
<evidence type="ECO:0000259" key="10">
    <source>
        <dbReference type="Pfam" id="PF02670"/>
    </source>
</evidence>
<dbReference type="AlphaFoldDB" id="A0A9C9EMP4"/>
<keyword evidence="4 9" id="KW-0521">NADP</keyword>
<feature type="binding site" evidence="9">
    <location>
        <position position="12"/>
    </location>
    <ligand>
        <name>NADPH</name>
        <dbReference type="ChEBI" id="CHEBI:57783"/>
    </ligand>
</feature>
<evidence type="ECO:0000256" key="9">
    <source>
        <dbReference type="HAMAP-Rule" id="MF_00183"/>
    </source>
</evidence>
<dbReference type="SUPFAM" id="SSF51735">
    <property type="entry name" value="NAD(P)-binding Rossmann-fold domains"/>
    <property type="match status" value="1"/>
</dbReference>
<comment type="pathway">
    <text evidence="1 9">Isoprenoid biosynthesis; isopentenyl diphosphate biosynthesis via DXP pathway; isopentenyl diphosphate from 1-deoxy-D-xylulose 5-phosphate: step 1/6.</text>
</comment>
<feature type="binding site" evidence="9">
    <location>
        <position position="171"/>
    </location>
    <ligand>
        <name>1-deoxy-D-xylulose 5-phosphate</name>
        <dbReference type="ChEBI" id="CHEBI:57792"/>
    </ligand>
</feature>
<comment type="cofactor">
    <cofactor evidence="9">
        <name>Mg(2+)</name>
        <dbReference type="ChEBI" id="CHEBI:18420"/>
    </cofactor>
    <cofactor evidence="9">
        <name>Mn(2+)</name>
        <dbReference type="ChEBI" id="CHEBI:29035"/>
    </cofactor>
</comment>
<dbReference type="InterPro" id="IPR013512">
    <property type="entry name" value="DXP_reductoisomerase_N"/>
</dbReference>
<dbReference type="InterPro" id="IPR003821">
    <property type="entry name" value="DXP_reductoisomerase"/>
</dbReference>
<dbReference type="HAMAP" id="MF_00183">
    <property type="entry name" value="DXP_reductoisom"/>
    <property type="match status" value="1"/>
</dbReference>
<feature type="binding site" evidence="9">
    <location>
        <position position="213"/>
    </location>
    <ligand>
        <name>Mn(2+)</name>
        <dbReference type="ChEBI" id="CHEBI:29035"/>
    </ligand>
</feature>
<evidence type="ECO:0000256" key="2">
    <source>
        <dbReference type="ARBA" id="ARBA00006825"/>
    </source>
</evidence>
<keyword evidence="5 9" id="KW-0560">Oxidoreductase</keyword>
<feature type="binding site" evidence="9">
    <location>
        <position position="120"/>
    </location>
    <ligand>
        <name>1-deoxy-D-xylulose 5-phosphate</name>
        <dbReference type="ChEBI" id="CHEBI:57792"/>
    </ligand>
</feature>
<dbReference type="Gene3D" id="1.10.1740.10">
    <property type="match status" value="1"/>
</dbReference>
<dbReference type="SUPFAM" id="SSF55347">
    <property type="entry name" value="Glyceraldehyde-3-phosphate dehydrogenase-like, C-terminal domain"/>
    <property type="match status" value="1"/>
</dbReference>
<feature type="binding site" evidence="9">
    <location>
        <position position="147"/>
    </location>
    <ligand>
        <name>1-deoxy-D-xylulose 5-phosphate</name>
        <dbReference type="ChEBI" id="CHEBI:57792"/>
    </ligand>
</feature>
<evidence type="ECO:0000256" key="1">
    <source>
        <dbReference type="ARBA" id="ARBA00005094"/>
    </source>
</evidence>
<dbReference type="EC" id="1.1.1.267" evidence="9"/>
<dbReference type="PANTHER" id="PTHR30525:SF0">
    <property type="entry name" value="1-DEOXY-D-XYLULOSE 5-PHOSPHATE REDUCTOISOMERASE, CHLOROPLASTIC"/>
    <property type="match status" value="1"/>
</dbReference>
<feature type="binding site" evidence="9">
    <location>
        <position position="121"/>
    </location>
    <ligand>
        <name>NADPH</name>
        <dbReference type="ChEBI" id="CHEBI:57783"/>
    </ligand>
</feature>
<dbReference type="GO" id="GO:0030604">
    <property type="term" value="F:1-deoxy-D-xylulose-5-phosphate reductoisomerase activity"/>
    <property type="evidence" value="ECO:0007669"/>
    <property type="project" value="UniProtKB-UniRule"/>
</dbReference>
<accession>A0A9C9EMP4</accession>
<dbReference type="EMBL" id="DRIG01000069">
    <property type="protein sequence ID" value="HEC78784.1"/>
    <property type="molecule type" value="Genomic_DNA"/>
</dbReference>
<dbReference type="Pfam" id="PF02670">
    <property type="entry name" value="DXP_reductoisom"/>
    <property type="match status" value="1"/>
</dbReference>
<evidence type="ECO:0000256" key="5">
    <source>
        <dbReference type="ARBA" id="ARBA00023002"/>
    </source>
</evidence>
<evidence type="ECO:0000256" key="6">
    <source>
        <dbReference type="ARBA" id="ARBA00023211"/>
    </source>
</evidence>
<reference evidence="13" key="1">
    <citation type="journal article" date="2020" name="mSystems">
        <title>Genome- and Community-Level Interaction Insights into Carbon Utilization and Element Cycling Functions of Hydrothermarchaeota in Hydrothermal Sediment.</title>
        <authorList>
            <person name="Zhou Z."/>
            <person name="Liu Y."/>
            <person name="Xu W."/>
            <person name="Pan J."/>
            <person name="Luo Z.H."/>
            <person name="Li M."/>
        </authorList>
    </citation>
    <scope>NUCLEOTIDE SEQUENCE</scope>
    <source>
        <strain evidence="13">HyVt-388</strain>
    </source>
</reference>
<dbReference type="FunFam" id="3.40.50.720:FF:000045">
    <property type="entry name" value="1-deoxy-D-xylulose 5-phosphate reductoisomerase"/>
    <property type="match status" value="1"/>
</dbReference>
<evidence type="ECO:0000313" key="14">
    <source>
        <dbReference type="Proteomes" id="UP000885826"/>
    </source>
</evidence>
<evidence type="ECO:0000256" key="3">
    <source>
        <dbReference type="ARBA" id="ARBA00022723"/>
    </source>
</evidence>
<evidence type="ECO:0000313" key="13">
    <source>
        <dbReference type="EMBL" id="HEC78784.1"/>
    </source>
</evidence>
<feature type="binding site" evidence="9">
    <location>
        <position position="210"/>
    </location>
    <ligand>
        <name>1-deoxy-D-xylulose 5-phosphate</name>
        <dbReference type="ChEBI" id="CHEBI:57792"/>
    </ligand>
</feature>
<comment type="catalytic activity">
    <reaction evidence="8">
        <text>2-C-methyl-D-erythritol 4-phosphate + NADP(+) = 1-deoxy-D-xylulose 5-phosphate + NADPH + H(+)</text>
        <dbReference type="Rhea" id="RHEA:13717"/>
        <dbReference type="ChEBI" id="CHEBI:15378"/>
        <dbReference type="ChEBI" id="CHEBI:57783"/>
        <dbReference type="ChEBI" id="CHEBI:57792"/>
        <dbReference type="ChEBI" id="CHEBI:58262"/>
        <dbReference type="ChEBI" id="CHEBI:58349"/>
        <dbReference type="EC" id="1.1.1.267"/>
    </reaction>
    <physiologicalReaction direction="right-to-left" evidence="8">
        <dbReference type="Rhea" id="RHEA:13719"/>
    </physiologicalReaction>
</comment>
<comment type="function">
    <text evidence="9">Catalyzes the NADPH-dependent rearrangement and reduction of 1-deoxy-D-xylulose-5-phosphate (DXP) to 2-C-methyl-D-erythritol 4-phosphate (MEP).</text>
</comment>
<gene>
    <name evidence="9" type="primary">dxr</name>
    <name evidence="13" type="ORF">ENI34_06540</name>
</gene>
<feature type="domain" description="DXP reductoisomerase C-terminal" evidence="12">
    <location>
        <begin position="253"/>
        <end position="368"/>
    </location>
</feature>
<feature type="binding site" evidence="9">
    <location>
        <position position="11"/>
    </location>
    <ligand>
        <name>NADPH</name>
        <dbReference type="ChEBI" id="CHEBI:57783"/>
    </ligand>
</feature>
<dbReference type="Pfam" id="PF08436">
    <property type="entry name" value="DXP_redisom_C"/>
    <property type="match status" value="1"/>
</dbReference>
<organism evidence="13 14">
    <name type="scientific">candidate division WOR-3 bacterium</name>
    <dbReference type="NCBI Taxonomy" id="2052148"/>
    <lineage>
        <taxon>Bacteria</taxon>
        <taxon>Bacteria division WOR-3</taxon>
    </lineage>
</organism>
<protein>
    <recommendedName>
        <fullName evidence="9">1-deoxy-D-xylulose 5-phosphate reductoisomerase</fullName>
        <shortName evidence="9">DXP reductoisomerase</shortName>
        <ecNumber evidence="9">1.1.1.267</ecNumber>
    </recommendedName>
    <alternativeName>
        <fullName evidence="9">1-deoxyxylulose-5-phosphate reductoisomerase</fullName>
    </alternativeName>
    <alternativeName>
        <fullName evidence="9">2-C-methyl-D-erythritol 4-phosphate synthase</fullName>
    </alternativeName>
</protein>
<feature type="binding site" evidence="9">
    <location>
        <position position="209"/>
    </location>
    <ligand>
        <name>1-deoxy-D-xylulose 5-phosphate</name>
        <dbReference type="ChEBI" id="CHEBI:57792"/>
    </ligand>
</feature>
<feature type="binding site" evidence="9">
    <location>
        <position position="204"/>
    </location>
    <ligand>
        <name>1-deoxy-D-xylulose 5-phosphate</name>
        <dbReference type="ChEBI" id="CHEBI:57792"/>
    </ligand>
</feature>
<name>A0A9C9EMP4_UNCW3</name>
<dbReference type="InterPro" id="IPR026877">
    <property type="entry name" value="DXPR_C"/>
</dbReference>
<evidence type="ECO:0000259" key="12">
    <source>
        <dbReference type="Pfam" id="PF13288"/>
    </source>
</evidence>
<dbReference type="NCBIfam" id="TIGR00243">
    <property type="entry name" value="Dxr"/>
    <property type="match status" value="1"/>
</dbReference>
<dbReference type="Pfam" id="PF13288">
    <property type="entry name" value="DXPR_C"/>
    <property type="match status" value="1"/>
</dbReference>
<dbReference type="GO" id="GO:0030145">
    <property type="term" value="F:manganese ion binding"/>
    <property type="evidence" value="ECO:0007669"/>
    <property type="project" value="TreeGrafter"/>
</dbReference>
<comment type="caution">
    <text evidence="9">Lacks conserved residue(s) required for the propagation of feature annotation.</text>
</comment>
<dbReference type="PANTHER" id="PTHR30525">
    <property type="entry name" value="1-DEOXY-D-XYLULOSE 5-PHOSPHATE REDUCTOISOMERASE"/>
    <property type="match status" value="1"/>
</dbReference>
<feature type="binding site" evidence="9">
    <location>
        <position position="145"/>
    </location>
    <ligand>
        <name>Mn(2+)</name>
        <dbReference type="ChEBI" id="CHEBI:29035"/>
    </ligand>
</feature>
<feature type="binding site" evidence="9">
    <location>
        <position position="147"/>
    </location>
    <ligand>
        <name>Mn(2+)</name>
        <dbReference type="ChEBI" id="CHEBI:29035"/>
    </ligand>
</feature>
<feature type="binding site" evidence="9">
    <location>
        <position position="146"/>
    </location>
    <ligand>
        <name>1-deoxy-D-xylulose 5-phosphate</name>
        <dbReference type="ChEBI" id="CHEBI:57792"/>
    </ligand>
</feature>
<feature type="binding site" evidence="9">
    <location>
        <position position="213"/>
    </location>
    <ligand>
        <name>1-deoxy-D-xylulose 5-phosphate</name>
        <dbReference type="ChEBI" id="CHEBI:57792"/>
    </ligand>
</feature>
<keyword evidence="3 9" id="KW-0479">Metal-binding</keyword>
<sequence>MKKVILLGSTGSIGRNSIKVIASLKGFKIVGIAAYSQYRLLAEQAALLKPKAIAVVEPDCYKPLKKMVSRLKITCGEEGIVEMIENTAADIVICAFASALGIFGVIKAIEKRMRICLATKEILVSFGDIVMAEVRKHRAELIPVDSEHSAVYQCLEGKRKEDVKNIILTASGGPFFDKPLTNVSKTDVLKHPIWKMGAKITVDSATMMNKGLEVIEAHHLFDIPGEKIKVVVHPEALCHSLVQFTDGTLLAQLSTPDMRLPIQYALTAPKRIGSKVKYLDISKFQNLTFLPPNLKKFPCLKYAYDALEIGKSMPAVLNAANEEAVKLFLEDKLKFQKIPKVIRKVLSKHSAKSGGISDYREAEKWAREKVRSLVC</sequence>
<dbReference type="GO" id="GO:0051484">
    <property type="term" value="P:isopentenyl diphosphate biosynthetic process, methylerythritol 4-phosphate pathway involved in terpenoid biosynthetic process"/>
    <property type="evidence" value="ECO:0007669"/>
    <property type="project" value="TreeGrafter"/>
</dbReference>
<feature type="domain" description="1-deoxy-D-xylulose 5-phosphate reductoisomerase C-terminal" evidence="11">
    <location>
        <begin position="141"/>
        <end position="221"/>
    </location>
</feature>
<feature type="binding site" evidence="9">
    <location>
        <position position="191"/>
    </location>
    <ligand>
        <name>1-deoxy-D-xylulose 5-phosphate</name>
        <dbReference type="ChEBI" id="CHEBI:57792"/>
    </ligand>
</feature>
<dbReference type="GO" id="GO:0070402">
    <property type="term" value="F:NADPH binding"/>
    <property type="evidence" value="ECO:0007669"/>
    <property type="project" value="InterPro"/>
</dbReference>
<evidence type="ECO:0000256" key="7">
    <source>
        <dbReference type="ARBA" id="ARBA00023229"/>
    </source>
</evidence>
<dbReference type="Gene3D" id="3.40.50.720">
    <property type="entry name" value="NAD(P)-binding Rossmann-like Domain"/>
    <property type="match status" value="1"/>
</dbReference>
<feature type="binding site" evidence="9">
    <location>
        <position position="10"/>
    </location>
    <ligand>
        <name>NADPH</name>
        <dbReference type="ChEBI" id="CHEBI:57783"/>
    </ligand>
</feature>
<evidence type="ECO:0000256" key="4">
    <source>
        <dbReference type="ARBA" id="ARBA00022857"/>
    </source>
</evidence>
<dbReference type="PIRSF" id="PIRSF006205">
    <property type="entry name" value="Dxp_reductismrs"/>
    <property type="match status" value="1"/>
</dbReference>
<dbReference type="SUPFAM" id="SSF69055">
    <property type="entry name" value="1-deoxy-D-xylulose-5-phosphate reductoisomerase, C-terminal domain"/>
    <property type="match status" value="1"/>
</dbReference>
<dbReference type="InterPro" id="IPR036169">
    <property type="entry name" value="DXPR_C_sf"/>
</dbReference>
<dbReference type="InterPro" id="IPR013644">
    <property type="entry name" value="DXP_reductoisomerase_C"/>
</dbReference>
<feature type="binding site" evidence="9">
    <location>
        <position position="13"/>
    </location>
    <ligand>
        <name>NADPH</name>
        <dbReference type="ChEBI" id="CHEBI:57783"/>
    </ligand>
</feature>
<dbReference type="InterPro" id="IPR036291">
    <property type="entry name" value="NAD(P)-bd_dom_sf"/>
</dbReference>
<comment type="similarity">
    <text evidence="2 9">Belongs to the DXR family.</text>
</comment>
<comment type="caution">
    <text evidence="13">The sequence shown here is derived from an EMBL/GenBank/DDBJ whole genome shotgun (WGS) entry which is preliminary data.</text>
</comment>
<proteinExistence type="inferred from homology"/>
<keyword evidence="7 9" id="KW-0414">Isoprene biosynthesis</keyword>
<keyword evidence="6 9" id="KW-0464">Manganese</keyword>